<keyword evidence="3" id="KW-0418">Kinase</keyword>
<dbReference type="PANTHER" id="PTHR43085:SF57">
    <property type="entry name" value="CARBOHYDRATE KINASE PFKB DOMAIN-CONTAINING PROTEIN"/>
    <property type="match status" value="1"/>
</dbReference>
<dbReference type="EMBL" id="UINC01063508">
    <property type="protein sequence ID" value="SVB91217.1"/>
    <property type="molecule type" value="Genomic_DNA"/>
</dbReference>
<dbReference type="Pfam" id="PF00294">
    <property type="entry name" value="PfkB"/>
    <property type="match status" value="1"/>
</dbReference>
<comment type="similarity">
    <text evidence="1">Belongs to the carbohydrate kinase PfkB family.</text>
</comment>
<evidence type="ECO:0000313" key="5">
    <source>
        <dbReference type="EMBL" id="SVB91217.1"/>
    </source>
</evidence>
<evidence type="ECO:0000259" key="4">
    <source>
        <dbReference type="Pfam" id="PF00294"/>
    </source>
</evidence>
<dbReference type="InterPro" id="IPR050306">
    <property type="entry name" value="PfkB_Carbo_kinase"/>
</dbReference>
<protein>
    <recommendedName>
        <fullName evidence="4">Carbohydrate kinase PfkB domain-containing protein</fullName>
    </recommendedName>
</protein>
<feature type="domain" description="Carbohydrate kinase PfkB" evidence="4">
    <location>
        <begin position="3"/>
        <end position="178"/>
    </location>
</feature>
<dbReference type="AlphaFoldDB" id="A0A382HWB9"/>
<dbReference type="InterPro" id="IPR011611">
    <property type="entry name" value="PfkB_dom"/>
</dbReference>
<accession>A0A382HWB9</accession>
<name>A0A382HWB9_9ZZZZ</name>
<reference evidence="5" key="1">
    <citation type="submission" date="2018-05" db="EMBL/GenBank/DDBJ databases">
        <authorList>
            <person name="Lanie J.A."/>
            <person name="Ng W.-L."/>
            <person name="Kazmierczak K.M."/>
            <person name="Andrzejewski T.M."/>
            <person name="Davidsen T.M."/>
            <person name="Wayne K.J."/>
            <person name="Tettelin H."/>
            <person name="Glass J.I."/>
            <person name="Rusch D."/>
            <person name="Podicherti R."/>
            <person name="Tsui H.-C.T."/>
            <person name="Winkler M.E."/>
        </authorList>
    </citation>
    <scope>NUCLEOTIDE SEQUENCE</scope>
</reference>
<dbReference type="Gene3D" id="3.40.1190.20">
    <property type="match status" value="1"/>
</dbReference>
<sequence>VPKLITFGETMVQYNATYNGPFMENGKYILDAAGAESNFAINLSKINHDLETVWISRLGNDDAGKFILEHLKDKTKISVKIEPKDFTGISYLNHINENTHVKKYIRKNSAASKIDFSDIKPQIMSADAIHLTGITPALSSKCYETIFEALEYSNHSNIPIILDINYREPLWSPSAAKQTY</sequence>
<gene>
    <name evidence="5" type="ORF">METZ01_LOCUS244071</name>
</gene>
<evidence type="ECO:0000256" key="2">
    <source>
        <dbReference type="ARBA" id="ARBA00022679"/>
    </source>
</evidence>
<evidence type="ECO:0000256" key="3">
    <source>
        <dbReference type="ARBA" id="ARBA00022777"/>
    </source>
</evidence>
<evidence type="ECO:0000256" key="1">
    <source>
        <dbReference type="ARBA" id="ARBA00010688"/>
    </source>
</evidence>
<organism evidence="5">
    <name type="scientific">marine metagenome</name>
    <dbReference type="NCBI Taxonomy" id="408172"/>
    <lineage>
        <taxon>unclassified sequences</taxon>
        <taxon>metagenomes</taxon>
        <taxon>ecological metagenomes</taxon>
    </lineage>
</organism>
<dbReference type="GO" id="GO:0016301">
    <property type="term" value="F:kinase activity"/>
    <property type="evidence" value="ECO:0007669"/>
    <property type="project" value="UniProtKB-KW"/>
</dbReference>
<dbReference type="InterPro" id="IPR029056">
    <property type="entry name" value="Ribokinase-like"/>
</dbReference>
<feature type="non-terminal residue" evidence="5">
    <location>
        <position position="180"/>
    </location>
</feature>
<proteinExistence type="inferred from homology"/>
<keyword evidence="2" id="KW-0808">Transferase</keyword>
<dbReference type="SUPFAM" id="SSF53613">
    <property type="entry name" value="Ribokinase-like"/>
    <property type="match status" value="1"/>
</dbReference>
<feature type="non-terminal residue" evidence="5">
    <location>
        <position position="1"/>
    </location>
</feature>
<dbReference type="PANTHER" id="PTHR43085">
    <property type="entry name" value="HEXOKINASE FAMILY MEMBER"/>
    <property type="match status" value="1"/>
</dbReference>